<feature type="domain" description="SCP" evidence="2">
    <location>
        <begin position="36"/>
        <end position="186"/>
    </location>
</feature>
<evidence type="ECO:0000256" key="1">
    <source>
        <dbReference type="SAM" id="SignalP"/>
    </source>
</evidence>
<dbReference type="InterPro" id="IPR001283">
    <property type="entry name" value="CRISP-related"/>
</dbReference>
<dbReference type="RefSeq" id="XP_055876831.1">
    <property type="nucleotide sequence ID" value="XM_056020856.1"/>
</dbReference>
<dbReference type="InterPro" id="IPR014044">
    <property type="entry name" value="CAP_dom"/>
</dbReference>
<sequence>MSKWPENLQCHVKAVLVIAALTFNSVQSTIIPINDELKEIIIDRHNDLRRPVKANYMNKLGWDESLARKAEQFVSKCRYERPSPEDYDAGVNMGIRRQSIRESDSDKTVRFVDSCVDGWAKSQNNYAYGSHCNKSCPYAQMIEADCENIGCAIENCDNRLYRDDRWIPGHFAFMVCLYNPWKSLTSNAPYQRSYFNYCTRCPENRVCEENLCALREQPPPLQPSLEGAPVKPSVYVDKKAQIWSSIGGRYMDPGIEKQLQQPLYGGIRFYDPCRFAAPPPRICPEVVHCKEPPTPPLDVCPPAPPCECPSPKRCICPEVKACECPAATTCKEVTTPLPCTPAPPCKCPSPKRCVCPEVKACECPAATTCQEFPPQQPVRSPICNPCEERPPRTFFSCPKSESCEDRLPPVPPLFRPVNDFGDALDSSEMATLLNSHNDLRKSRGLKDLVWDEGYLSQWVQYIINCYSNFPGPRGTCTNFQRLHQGESVASVLANWSREGSTNLSQIRGSSGCRTKNDEGTCNHYQNLMRADTDAMACEAKFCGDGRQLVCLYAASEDCNWQQGSQESQVRPARTWRPRNPIYNRQYWNERK</sequence>
<keyword evidence="3" id="KW-1185">Reference proteome</keyword>
<feature type="signal peptide" evidence="1">
    <location>
        <begin position="1"/>
        <end position="28"/>
    </location>
</feature>
<gene>
    <name evidence="4" type="primary">LOC106071016</name>
</gene>
<protein>
    <submittedName>
        <fullName evidence="4">Uncharacterized protein LOC106071016</fullName>
    </submittedName>
</protein>
<dbReference type="SUPFAM" id="SSF55797">
    <property type="entry name" value="PR-1-like"/>
    <property type="match status" value="2"/>
</dbReference>
<evidence type="ECO:0000313" key="3">
    <source>
        <dbReference type="Proteomes" id="UP001165740"/>
    </source>
</evidence>
<keyword evidence="1" id="KW-0732">Signal</keyword>
<dbReference type="GeneID" id="106071016"/>
<dbReference type="OrthoDB" id="414826at2759"/>
<dbReference type="Gene3D" id="3.40.33.10">
    <property type="entry name" value="CAP"/>
    <property type="match status" value="2"/>
</dbReference>
<dbReference type="OMA" id="EVKACEC"/>
<reference evidence="4" key="1">
    <citation type="submission" date="2025-08" db="UniProtKB">
        <authorList>
            <consortium name="RefSeq"/>
        </authorList>
    </citation>
    <scope>IDENTIFICATION</scope>
</reference>
<dbReference type="PANTHER" id="PTHR10334">
    <property type="entry name" value="CYSTEINE-RICH SECRETORY PROTEIN-RELATED"/>
    <property type="match status" value="1"/>
</dbReference>
<dbReference type="InterPro" id="IPR035940">
    <property type="entry name" value="CAP_sf"/>
</dbReference>
<name>A0A9W2ZP48_BIOGL</name>
<evidence type="ECO:0000313" key="4">
    <source>
        <dbReference type="RefSeq" id="XP_055876831.1"/>
    </source>
</evidence>
<dbReference type="AlphaFoldDB" id="A0A9W2ZP48"/>
<evidence type="ECO:0000259" key="2">
    <source>
        <dbReference type="SMART" id="SM00198"/>
    </source>
</evidence>
<dbReference type="Proteomes" id="UP001165740">
    <property type="component" value="Chromosome 2"/>
</dbReference>
<proteinExistence type="predicted"/>
<accession>A0A9W2ZP48</accession>
<dbReference type="Pfam" id="PF00188">
    <property type="entry name" value="CAP"/>
    <property type="match status" value="2"/>
</dbReference>
<dbReference type="CDD" id="cd05380">
    <property type="entry name" value="CAP_euk"/>
    <property type="match status" value="1"/>
</dbReference>
<feature type="chain" id="PRO_5040907176" evidence="1">
    <location>
        <begin position="29"/>
        <end position="591"/>
    </location>
</feature>
<dbReference type="SMART" id="SM00198">
    <property type="entry name" value="SCP"/>
    <property type="match status" value="1"/>
</dbReference>
<organism evidence="3 4">
    <name type="scientific">Biomphalaria glabrata</name>
    <name type="common">Bloodfluke planorb</name>
    <name type="synonym">Freshwater snail</name>
    <dbReference type="NCBI Taxonomy" id="6526"/>
    <lineage>
        <taxon>Eukaryota</taxon>
        <taxon>Metazoa</taxon>
        <taxon>Spiralia</taxon>
        <taxon>Lophotrochozoa</taxon>
        <taxon>Mollusca</taxon>
        <taxon>Gastropoda</taxon>
        <taxon>Heterobranchia</taxon>
        <taxon>Euthyneura</taxon>
        <taxon>Panpulmonata</taxon>
        <taxon>Hygrophila</taxon>
        <taxon>Lymnaeoidea</taxon>
        <taxon>Planorbidae</taxon>
        <taxon>Biomphalaria</taxon>
    </lineage>
</organism>